<dbReference type="Pfam" id="PF01419">
    <property type="entry name" value="Jacalin"/>
    <property type="match status" value="1"/>
</dbReference>
<dbReference type="SMART" id="SM00915">
    <property type="entry name" value="Jacalin"/>
    <property type="match status" value="1"/>
</dbReference>
<dbReference type="PROSITE" id="PS51752">
    <property type="entry name" value="JACALIN_LECTIN"/>
    <property type="match status" value="1"/>
</dbReference>
<reference evidence="2" key="1">
    <citation type="submission" date="2018-06" db="EMBL/GenBank/DDBJ databases">
        <authorList>
            <person name="Zhirakovskaya E."/>
        </authorList>
    </citation>
    <scope>NUCLEOTIDE SEQUENCE</scope>
</reference>
<dbReference type="SUPFAM" id="SSF51101">
    <property type="entry name" value="Mannose-binding lectins"/>
    <property type="match status" value="1"/>
</dbReference>
<evidence type="ECO:0000313" key="2">
    <source>
        <dbReference type="EMBL" id="VAW94746.1"/>
    </source>
</evidence>
<dbReference type="EMBL" id="UOFS01000019">
    <property type="protein sequence ID" value="VAW94746.1"/>
    <property type="molecule type" value="Genomic_DNA"/>
</dbReference>
<proteinExistence type="predicted"/>
<accession>A0A3B1APZ6</accession>
<feature type="domain" description="Jacalin-type lectin" evidence="1">
    <location>
        <begin position="30"/>
        <end position="168"/>
    </location>
</feature>
<sequence>MSLINTKSIRQFLLATCATLILGSPVFAGHDVQGPSGGISGTSFSDFGASNEKINTIWVRAGAWIDSVHTQFISTGGVLRTTPHRGGFGGGFNTITLAANEDVTSVTGYYNGSYVQQLRVRTSLGNTYTYGNAVGRFFSYYIPDGAKFAGFRGASGSFVDSIGAIWRPQ</sequence>
<evidence type="ECO:0000259" key="1">
    <source>
        <dbReference type="PROSITE" id="PS51752"/>
    </source>
</evidence>
<dbReference type="InterPro" id="IPR036404">
    <property type="entry name" value="Jacalin-like_lectin_dom_sf"/>
</dbReference>
<name>A0A3B1APZ6_9ZZZZ</name>
<gene>
    <name evidence="2" type="ORF">MNBD_GAMMA22-1629</name>
</gene>
<dbReference type="Gene3D" id="2.100.10.30">
    <property type="entry name" value="Jacalin-like lectin domain"/>
    <property type="match status" value="1"/>
</dbReference>
<protein>
    <recommendedName>
        <fullName evidence="1">Jacalin-type lectin domain-containing protein</fullName>
    </recommendedName>
</protein>
<dbReference type="PANTHER" id="PTHR46506">
    <property type="entry name" value="OS05G0143600 PROTEIN"/>
    <property type="match status" value="1"/>
</dbReference>
<dbReference type="InterPro" id="IPR001229">
    <property type="entry name" value="Jacalin-like_lectin_dom"/>
</dbReference>
<organism evidence="2">
    <name type="scientific">hydrothermal vent metagenome</name>
    <dbReference type="NCBI Taxonomy" id="652676"/>
    <lineage>
        <taxon>unclassified sequences</taxon>
        <taxon>metagenomes</taxon>
        <taxon>ecological metagenomes</taxon>
    </lineage>
</organism>
<dbReference type="AlphaFoldDB" id="A0A3B1APZ6"/>